<evidence type="ECO:0000256" key="2">
    <source>
        <dbReference type="ARBA" id="ARBA00022516"/>
    </source>
</evidence>
<keyword evidence="5" id="KW-0276">Fatty acid metabolism</keyword>
<keyword evidence="8 10" id="KW-0472">Membrane</keyword>
<keyword evidence="9" id="KW-0275">Fatty acid biosynthesis</keyword>
<evidence type="ECO:0000256" key="8">
    <source>
        <dbReference type="ARBA" id="ARBA00023136"/>
    </source>
</evidence>
<proteinExistence type="predicted"/>
<reference evidence="11" key="2">
    <citation type="submission" date="2014-07" db="EMBL/GenBank/DDBJ databases">
        <authorList>
            <person name="Hull J."/>
        </authorList>
    </citation>
    <scope>NUCLEOTIDE SEQUENCE</scope>
</reference>
<evidence type="ECO:0000256" key="9">
    <source>
        <dbReference type="ARBA" id="ARBA00023160"/>
    </source>
</evidence>
<evidence type="ECO:0000256" key="6">
    <source>
        <dbReference type="ARBA" id="ARBA00022989"/>
    </source>
</evidence>
<dbReference type="Pfam" id="PF01151">
    <property type="entry name" value="ELO"/>
    <property type="match status" value="1"/>
</dbReference>
<evidence type="ECO:0000256" key="5">
    <source>
        <dbReference type="ARBA" id="ARBA00022832"/>
    </source>
</evidence>
<dbReference type="EMBL" id="GBHO01038420">
    <property type="protein sequence ID" value="JAG05184.1"/>
    <property type="molecule type" value="Transcribed_RNA"/>
</dbReference>
<feature type="transmembrane region" description="Helical" evidence="10">
    <location>
        <begin position="20"/>
        <end position="43"/>
    </location>
</feature>
<organism evidence="11">
    <name type="scientific">Lygus hesperus</name>
    <name type="common">Western plant bug</name>
    <dbReference type="NCBI Taxonomy" id="30085"/>
    <lineage>
        <taxon>Eukaryota</taxon>
        <taxon>Metazoa</taxon>
        <taxon>Ecdysozoa</taxon>
        <taxon>Arthropoda</taxon>
        <taxon>Hexapoda</taxon>
        <taxon>Insecta</taxon>
        <taxon>Pterygota</taxon>
        <taxon>Neoptera</taxon>
        <taxon>Paraneoptera</taxon>
        <taxon>Hemiptera</taxon>
        <taxon>Heteroptera</taxon>
        <taxon>Panheteroptera</taxon>
        <taxon>Cimicomorpha</taxon>
        <taxon>Miridae</taxon>
        <taxon>Mirini</taxon>
        <taxon>Lygus</taxon>
    </lineage>
</organism>
<evidence type="ECO:0000256" key="10">
    <source>
        <dbReference type="SAM" id="Phobius"/>
    </source>
</evidence>
<evidence type="ECO:0000256" key="4">
    <source>
        <dbReference type="ARBA" id="ARBA00022692"/>
    </source>
</evidence>
<keyword evidence="7" id="KW-0443">Lipid metabolism</keyword>
<comment type="subcellular location">
    <subcellularLocation>
        <location evidence="1">Membrane</location>
        <topology evidence="1">Multi-pass membrane protein</topology>
    </subcellularLocation>
</comment>
<reference evidence="11" key="1">
    <citation type="journal article" date="2014" name="PLoS ONE">
        <title>Transcriptome-Based Identification of ABC Transporters in the Western Tarnished Plant Bug Lygus hesperus.</title>
        <authorList>
            <person name="Hull J.J."/>
            <person name="Chaney K."/>
            <person name="Geib S.M."/>
            <person name="Fabrick J.A."/>
            <person name="Brent C.S."/>
            <person name="Walsh D."/>
            <person name="Lavine L.C."/>
        </authorList>
    </citation>
    <scope>NUCLEOTIDE SEQUENCE</scope>
</reference>
<keyword evidence="3" id="KW-0808">Transferase</keyword>
<keyword evidence="4 10" id="KW-0812">Transmembrane</keyword>
<dbReference type="AlphaFoldDB" id="A0A0A9WBP7"/>
<protein>
    <submittedName>
        <fullName evidence="11">Elongation of very long chain fatty acids protein 6</fullName>
    </submittedName>
</protein>
<evidence type="ECO:0000256" key="3">
    <source>
        <dbReference type="ARBA" id="ARBA00022679"/>
    </source>
</evidence>
<sequence>MYFYFAMAEAGFKNLVKPFAMYITIMQLIQMIGVIFSSLYVIYYKYTDRSDYNGDSSMKVCSGTSMSNARLQLVIYTFFLYLFGKMFVDNHMCANKKEEANKKVL</sequence>
<accession>A0A0A9WBP7</accession>
<dbReference type="InterPro" id="IPR002076">
    <property type="entry name" value="ELO_fam"/>
</dbReference>
<dbReference type="GO" id="GO:0009922">
    <property type="term" value="F:fatty acid elongase activity"/>
    <property type="evidence" value="ECO:0007669"/>
    <property type="project" value="InterPro"/>
</dbReference>
<evidence type="ECO:0000256" key="1">
    <source>
        <dbReference type="ARBA" id="ARBA00004141"/>
    </source>
</evidence>
<dbReference type="GO" id="GO:0006633">
    <property type="term" value="P:fatty acid biosynthetic process"/>
    <property type="evidence" value="ECO:0007669"/>
    <property type="project" value="UniProtKB-KW"/>
</dbReference>
<name>A0A0A9WBP7_LYGHE</name>
<evidence type="ECO:0000313" key="11">
    <source>
        <dbReference type="EMBL" id="JAG05184.1"/>
    </source>
</evidence>
<dbReference type="GO" id="GO:0016020">
    <property type="term" value="C:membrane"/>
    <property type="evidence" value="ECO:0007669"/>
    <property type="project" value="UniProtKB-SubCell"/>
</dbReference>
<evidence type="ECO:0000256" key="7">
    <source>
        <dbReference type="ARBA" id="ARBA00023098"/>
    </source>
</evidence>
<gene>
    <name evidence="11" type="primary">elovl6_0</name>
    <name evidence="11" type="ORF">CM83_2258</name>
</gene>
<keyword evidence="6 10" id="KW-1133">Transmembrane helix</keyword>
<keyword evidence="2" id="KW-0444">Lipid biosynthesis</keyword>